<keyword evidence="6" id="KW-1185">Reference proteome</keyword>
<evidence type="ECO:0000313" key="6">
    <source>
        <dbReference type="Proteomes" id="UP000239907"/>
    </source>
</evidence>
<reference evidence="5 6" key="1">
    <citation type="submission" date="2016-12" db="EMBL/GenBank/DDBJ databases">
        <title>Study of bacterial adaptation to deep sea.</title>
        <authorList>
            <person name="Song J."/>
            <person name="Yoshizawa S."/>
            <person name="Kogure K."/>
        </authorList>
    </citation>
    <scope>NUCLEOTIDE SEQUENCE [LARGE SCALE GENOMIC DNA]</scope>
    <source>
        <strain evidence="5 6">SAORIC-165</strain>
    </source>
</reference>
<dbReference type="InterPro" id="IPR058627">
    <property type="entry name" value="MdtA-like_C"/>
</dbReference>
<dbReference type="Proteomes" id="UP000239907">
    <property type="component" value="Unassembled WGS sequence"/>
</dbReference>
<feature type="chain" id="PRO_5015578900" description="Multidrug resistance protein MdtA-like C-terminal permuted SH3 domain-containing protein" evidence="3">
    <location>
        <begin position="20"/>
        <end position="467"/>
    </location>
</feature>
<evidence type="ECO:0000259" key="4">
    <source>
        <dbReference type="Pfam" id="PF25967"/>
    </source>
</evidence>
<sequence length="467" mass="52557">MTTRISLLATALCFSSAVAEDYELKKELFEQTLRIQGVATTDKGAELIIAPKIWDDFIIDKVLPQGSKVAKGDQIIWIDTEKVDEYILDQELERKFDAINLQNAQQELAELKLKTERDMMLEKRNFEREQENYKYFREIGLPQSIAAKKLEGEKSKWYLSYTQEELTQLLKMYEADGLTEETEEIIVQRSQNSVKAGEFSNEQKQNEVKFSLEKGLPRQKLDRELKHEEAKSAWEFAQLKIPRALESKELEVTKLVREDKKKADKLVEVKADRAAMEIKSPADGVLYYGEFKGSSWKRELAQKSLIRGSKVPQNRVFMTVVPEGNATQIAASVDTFAATRLTKGQDGRLKLTASPWKSFKSSVTSVAGAPNLQGKWDVTLSATLVGKQKLAVGESVKVDFVSYRKENALSIPAKAVTQNSDGSFSVNLKMADDKEKKTTITVGESNSSRVEVLSGLSEGQVIIYDAK</sequence>
<evidence type="ECO:0000256" key="1">
    <source>
        <dbReference type="ARBA" id="ARBA00004196"/>
    </source>
</evidence>
<dbReference type="Pfam" id="PF25967">
    <property type="entry name" value="RND-MFP_C"/>
    <property type="match status" value="1"/>
</dbReference>
<organism evidence="5 6">
    <name type="scientific">Rubritalea profundi</name>
    <dbReference type="NCBI Taxonomy" id="1658618"/>
    <lineage>
        <taxon>Bacteria</taxon>
        <taxon>Pseudomonadati</taxon>
        <taxon>Verrucomicrobiota</taxon>
        <taxon>Verrucomicrobiia</taxon>
        <taxon>Verrucomicrobiales</taxon>
        <taxon>Rubritaleaceae</taxon>
        <taxon>Rubritalea</taxon>
    </lineage>
</organism>
<dbReference type="AlphaFoldDB" id="A0A2S7U2X8"/>
<dbReference type="Gene3D" id="2.40.420.20">
    <property type="match status" value="1"/>
</dbReference>
<feature type="signal peptide" evidence="3">
    <location>
        <begin position="1"/>
        <end position="19"/>
    </location>
</feature>
<dbReference type="OrthoDB" id="189429at2"/>
<dbReference type="GO" id="GO:0030313">
    <property type="term" value="C:cell envelope"/>
    <property type="evidence" value="ECO:0007669"/>
    <property type="project" value="UniProtKB-SubCell"/>
</dbReference>
<evidence type="ECO:0000313" key="5">
    <source>
        <dbReference type="EMBL" id="PQJ29346.1"/>
    </source>
</evidence>
<evidence type="ECO:0000256" key="3">
    <source>
        <dbReference type="SAM" id="SignalP"/>
    </source>
</evidence>
<keyword evidence="2" id="KW-0175">Coiled coil</keyword>
<comment type="caution">
    <text evidence="5">The sequence shown here is derived from an EMBL/GenBank/DDBJ whole genome shotgun (WGS) entry which is preliminary data.</text>
</comment>
<proteinExistence type="predicted"/>
<dbReference type="EMBL" id="MQWA01000001">
    <property type="protein sequence ID" value="PQJ29346.1"/>
    <property type="molecule type" value="Genomic_DNA"/>
</dbReference>
<protein>
    <recommendedName>
        <fullName evidence="4">Multidrug resistance protein MdtA-like C-terminal permuted SH3 domain-containing protein</fullName>
    </recommendedName>
</protein>
<dbReference type="RefSeq" id="WP_105043844.1">
    <property type="nucleotide sequence ID" value="NZ_MQWA01000001.1"/>
</dbReference>
<keyword evidence="3" id="KW-0732">Signal</keyword>
<accession>A0A2S7U2X8</accession>
<dbReference type="PANTHER" id="PTHR32347">
    <property type="entry name" value="EFFLUX SYSTEM COMPONENT YKNX-RELATED"/>
    <property type="match status" value="1"/>
</dbReference>
<feature type="domain" description="Multidrug resistance protein MdtA-like C-terminal permuted SH3" evidence="4">
    <location>
        <begin position="407"/>
        <end position="464"/>
    </location>
</feature>
<dbReference type="PANTHER" id="PTHR32347:SF14">
    <property type="entry name" value="EFFLUX SYSTEM COMPONENT YKNX-RELATED"/>
    <property type="match status" value="1"/>
</dbReference>
<gene>
    <name evidence="5" type="ORF">BSZ32_13185</name>
</gene>
<evidence type="ECO:0000256" key="2">
    <source>
        <dbReference type="ARBA" id="ARBA00023054"/>
    </source>
</evidence>
<dbReference type="InterPro" id="IPR050465">
    <property type="entry name" value="UPF0194_transport"/>
</dbReference>
<comment type="subcellular location">
    <subcellularLocation>
        <location evidence="1">Cell envelope</location>
    </subcellularLocation>
</comment>
<name>A0A2S7U2X8_9BACT</name>